<gene>
    <name evidence="1" type="ORF">SETTUDRAFT_112536</name>
</gene>
<reference evidence="1 2" key="1">
    <citation type="journal article" date="2012" name="PLoS Pathog.">
        <title>Diverse lifestyles and strategies of plant pathogenesis encoded in the genomes of eighteen Dothideomycetes fungi.</title>
        <authorList>
            <person name="Ohm R.A."/>
            <person name="Feau N."/>
            <person name="Henrissat B."/>
            <person name="Schoch C.L."/>
            <person name="Horwitz B.A."/>
            <person name="Barry K.W."/>
            <person name="Condon B.J."/>
            <person name="Copeland A.C."/>
            <person name="Dhillon B."/>
            <person name="Glaser F."/>
            <person name="Hesse C.N."/>
            <person name="Kosti I."/>
            <person name="LaButti K."/>
            <person name="Lindquist E.A."/>
            <person name="Lucas S."/>
            <person name="Salamov A.A."/>
            <person name="Bradshaw R.E."/>
            <person name="Ciuffetti L."/>
            <person name="Hamelin R.C."/>
            <person name="Kema G.H.J."/>
            <person name="Lawrence C."/>
            <person name="Scott J.A."/>
            <person name="Spatafora J.W."/>
            <person name="Turgeon B.G."/>
            <person name="de Wit P.J.G.M."/>
            <person name="Zhong S."/>
            <person name="Goodwin S.B."/>
            <person name="Grigoriev I.V."/>
        </authorList>
    </citation>
    <scope>NUCLEOTIDE SEQUENCE [LARGE SCALE GENOMIC DNA]</scope>
    <source>
        <strain evidence="2">28A</strain>
    </source>
</reference>
<evidence type="ECO:0008006" key="3">
    <source>
        <dbReference type="Google" id="ProtNLM"/>
    </source>
</evidence>
<keyword evidence="2" id="KW-1185">Reference proteome</keyword>
<dbReference type="RefSeq" id="XP_008026762.1">
    <property type="nucleotide sequence ID" value="XM_008028571.1"/>
</dbReference>
<accession>R0K7W8</accession>
<protein>
    <recommendedName>
        <fullName evidence="3">Endonuclease/exonuclease/phosphatase domain-containing protein</fullName>
    </recommendedName>
</protein>
<name>R0K7W8_EXST2</name>
<dbReference type="HOGENOM" id="CLU_2929194_0_0_1"/>
<dbReference type="AlphaFoldDB" id="R0K7W8"/>
<organism evidence="1 2">
    <name type="scientific">Exserohilum turcicum (strain 28A)</name>
    <name type="common">Northern leaf blight fungus</name>
    <name type="synonym">Setosphaeria turcica</name>
    <dbReference type="NCBI Taxonomy" id="671987"/>
    <lineage>
        <taxon>Eukaryota</taxon>
        <taxon>Fungi</taxon>
        <taxon>Dikarya</taxon>
        <taxon>Ascomycota</taxon>
        <taxon>Pezizomycotina</taxon>
        <taxon>Dothideomycetes</taxon>
        <taxon>Pleosporomycetidae</taxon>
        <taxon>Pleosporales</taxon>
        <taxon>Pleosporineae</taxon>
        <taxon>Pleosporaceae</taxon>
        <taxon>Exserohilum</taxon>
    </lineage>
</organism>
<dbReference type="GeneID" id="19395554"/>
<dbReference type="Proteomes" id="UP000016935">
    <property type="component" value="Unassembled WGS sequence"/>
</dbReference>
<feature type="non-terminal residue" evidence="1">
    <location>
        <position position="1"/>
    </location>
</feature>
<dbReference type="EMBL" id="KB908668">
    <property type="protein sequence ID" value="EOA85609.1"/>
    <property type="molecule type" value="Genomic_DNA"/>
</dbReference>
<dbReference type="Gene3D" id="3.60.10.10">
    <property type="entry name" value="Endonuclease/exonuclease/phosphatase"/>
    <property type="match status" value="1"/>
</dbReference>
<dbReference type="STRING" id="671987.R0K7W8"/>
<evidence type="ECO:0000313" key="1">
    <source>
        <dbReference type="EMBL" id="EOA85609.1"/>
    </source>
</evidence>
<dbReference type="SUPFAM" id="SSF56219">
    <property type="entry name" value="DNase I-like"/>
    <property type="match status" value="1"/>
</dbReference>
<dbReference type="InterPro" id="IPR036691">
    <property type="entry name" value="Endo/exonu/phosph_ase_sf"/>
</dbReference>
<reference evidence="1 2" key="2">
    <citation type="journal article" date="2013" name="PLoS Genet.">
        <title>Comparative genome structure, secondary metabolite, and effector coding capacity across Cochliobolus pathogens.</title>
        <authorList>
            <person name="Condon B.J."/>
            <person name="Leng Y."/>
            <person name="Wu D."/>
            <person name="Bushley K.E."/>
            <person name="Ohm R.A."/>
            <person name="Otillar R."/>
            <person name="Martin J."/>
            <person name="Schackwitz W."/>
            <person name="Grimwood J."/>
            <person name="MohdZainudin N."/>
            <person name="Xue C."/>
            <person name="Wang R."/>
            <person name="Manning V.A."/>
            <person name="Dhillon B."/>
            <person name="Tu Z.J."/>
            <person name="Steffenson B.J."/>
            <person name="Salamov A."/>
            <person name="Sun H."/>
            <person name="Lowry S."/>
            <person name="LaButti K."/>
            <person name="Han J."/>
            <person name="Copeland A."/>
            <person name="Lindquist E."/>
            <person name="Barry K."/>
            <person name="Schmutz J."/>
            <person name="Baker S.E."/>
            <person name="Ciuffetti L.M."/>
            <person name="Grigoriev I.V."/>
            <person name="Zhong S."/>
            <person name="Turgeon B.G."/>
        </authorList>
    </citation>
    <scope>NUCLEOTIDE SEQUENCE [LARGE SCALE GENOMIC DNA]</scope>
    <source>
        <strain evidence="2">28A</strain>
    </source>
</reference>
<proteinExistence type="predicted"/>
<evidence type="ECO:0000313" key="2">
    <source>
        <dbReference type="Proteomes" id="UP000016935"/>
    </source>
</evidence>
<dbReference type="OrthoDB" id="3942396at2759"/>
<sequence length="61" mass="6793">NLTLLNTLGVGTFFRAYMRQESVLDLTFATNNIATSIQDWQTIPKVGSNHHAILFSISTHS</sequence>